<dbReference type="Proteomes" id="UP000815677">
    <property type="component" value="Unassembled WGS sequence"/>
</dbReference>
<evidence type="ECO:0000313" key="2">
    <source>
        <dbReference type="EMBL" id="GAT45849.1"/>
    </source>
</evidence>
<feature type="region of interest" description="Disordered" evidence="1">
    <location>
        <begin position="869"/>
        <end position="897"/>
    </location>
</feature>
<dbReference type="SUPFAM" id="SSF56112">
    <property type="entry name" value="Protein kinase-like (PK-like)"/>
    <property type="match status" value="1"/>
</dbReference>
<dbReference type="Gene3D" id="1.20.5.170">
    <property type="match status" value="1"/>
</dbReference>
<protein>
    <recommendedName>
        <fullName evidence="4">Protein kinase domain-containing protein</fullName>
    </recommendedName>
</protein>
<sequence>MAPKVKTCQCQWATPDDSRFGLHFEDEENVNPTQTLVAYLRQKIPGVDEEMNEGILFVLPLPKMNEVENVRQFKQKAHRYTKGALLITKFQSLPSKNLLFFERPSLQMVHLAPADHPPSTLAKLGDEFKQSMNSKATRIHGVVPLMPETSSFTRIVTVHGACHAEPFAQMYMRLKQFQACGDVAELKAMLLRIEGDENPRGLQFLLGHAKAYIKAQSWTHTDESAFRAAVDPHVSALLGHETYAELSHTNDSPGASRRGSARPDVITEGGRLVEEHKLTAGGDPAVQAVHGWRSAEAAEASRGKEAPTPIGMFLTIRPRVIEVGHILLAMYRVGTSREASWQAAVDHTISVGGASTTSNLLETLQVAGFFVCVGKALSALDTLLQSPRELPPIAESVFPNRAVTDFKIAVDKDDLGTLYSAQLLRTNDMRIFRATWSRREHGPRDVVVKVFERQDHGDSADFDPTAYGESAHATAARIGLAPTLIFFGDALPNTKTGWFVAVMDHVVSSNHITKQHIQALRAVPHILEQHGLIHGDLRLPNIVFTNDGTVQLVDWNWAGHTSRPPRYPHSLNMNLRWAPGVAPGTEIKPAHDMHQLFKLASALEQKMGEDTFLVAEHVRDMSATELYNNPRTTSSAQPLSPSSSSTLVSATTTPPPLSYRNHTAQDRVIQPLSQHLFPEKEQKRMKRVAGERIKVLKFNDEEAYMLWNVLIDRCEEYGEPFWAVNSHPSRALLASGGKDKIYVHKTDAAYPFCEPIRSRTSASISFLSSRSTSTPRHCLAVGLAHVPKVVLGRTIPTTYCSSKYHLILSGTPLQSALTELRSLLDQEVRRHYVLASSQQGPQEVVQHPRRAVRRPGRIARLLNPDPLHRVPIRASNGGRPVPDSRRHGAADPQEEIRGHKRFRQLHSYKNVKEIYSSFEDEAEAGAEPADASTAAPAAPVAAAAPIAVTVALLKAVHVPAALAKRR</sequence>
<evidence type="ECO:0000256" key="1">
    <source>
        <dbReference type="SAM" id="MobiDB-lite"/>
    </source>
</evidence>
<evidence type="ECO:0000313" key="3">
    <source>
        <dbReference type="Proteomes" id="UP000815677"/>
    </source>
</evidence>
<proteinExistence type="predicted"/>
<feature type="region of interest" description="Disordered" evidence="1">
    <location>
        <begin position="628"/>
        <end position="664"/>
    </location>
</feature>
<reference evidence="2" key="1">
    <citation type="submission" date="2014-09" db="EMBL/GenBank/DDBJ databases">
        <title>Genome sequence of the luminous mushroom Mycena chlorophos for searching fungal bioluminescence genes.</title>
        <authorList>
            <person name="Tanaka Y."/>
            <person name="Kasuga D."/>
            <person name="Oba Y."/>
            <person name="Hase S."/>
            <person name="Sato K."/>
            <person name="Oba Y."/>
            <person name="Sakakibara Y."/>
        </authorList>
    </citation>
    <scope>NUCLEOTIDE SEQUENCE</scope>
</reference>
<accession>A0ABQ0L610</accession>
<gene>
    <name evidence="2" type="ORF">MCHLO_03403</name>
</gene>
<name>A0ABQ0L610_MYCCL</name>
<keyword evidence="3" id="KW-1185">Reference proteome</keyword>
<organism evidence="2 3">
    <name type="scientific">Mycena chlorophos</name>
    <name type="common">Agaric fungus</name>
    <name type="synonym">Agaricus chlorophos</name>
    <dbReference type="NCBI Taxonomy" id="658473"/>
    <lineage>
        <taxon>Eukaryota</taxon>
        <taxon>Fungi</taxon>
        <taxon>Dikarya</taxon>
        <taxon>Basidiomycota</taxon>
        <taxon>Agaricomycotina</taxon>
        <taxon>Agaricomycetes</taxon>
        <taxon>Agaricomycetidae</taxon>
        <taxon>Agaricales</taxon>
        <taxon>Marasmiineae</taxon>
        <taxon>Mycenaceae</taxon>
        <taxon>Mycena</taxon>
    </lineage>
</organism>
<feature type="compositionally biased region" description="Basic and acidic residues" evidence="1">
    <location>
        <begin position="882"/>
        <end position="897"/>
    </location>
</feature>
<feature type="compositionally biased region" description="Low complexity" evidence="1">
    <location>
        <begin position="632"/>
        <end position="652"/>
    </location>
</feature>
<dbReference type="EMBL" id="DF841767">
    <property type="protein sequence ID" value="GAT45849.1"/>
    <property type="molecule type" value="Genomic_DNA"/>
</dbReference>
<dbReference type="Gene3D" id="1.10.510.10">
    <property type="entry name" value="Transferase(Phosphotransferase) domain 1"/>
    <property type="match status" value="1"/>
</dbReference>
<evidence type="ECO:0008006" key="4">
    <source>
        <dbReference type="Google" id="ProtNLM"/>
    </source>
</evidence>
<dbReference type="InterPro" id="IPR011009">
    <property type="entry name" value="Kinase-like_dom_sf"/>
</dbReference>